<gene>
    <name evidence="10" type="ORF">ONB1V03_LOCUS3915</name>
</gene>
<dbReference type="PANTHER" id="PTHR10552:SF6">
    <property type="entry name" value="U2 SMALL NUCLEAR RIBONUCLEOPROTEIN A"/>
    <property type="match status" value="1"/>
</dbReference>
<keyword evidence="6" id="KW-0539">Nucleus</keyword>
<dbReference type="PANTHER" id="PTHR10552">
    <property type="entry name" value="U2 SMALL NUCLEAR RIBONUCLEOPROTEIN A"/>
    <property type="match status" value="1"/>
</dbReference>
<dbReference type="InterPro" id="IPR032675">
    <property type="entry name" value="LRR_dom_sf"/>
</dbReference>
<name>A0A7R9LLA5_9ACAR</name>
<comment type="subcellular location">
    <subcellularLocation>
        <location evidence="1">Nucleus</location>
    </subcellularLocation>
</comment>
<protein>
    <recommendedName>
        <fullName evidence="8">Probable U2 small nuclear ribonucleoprotein A'</fullName>
    </recommendedName>
</protein>
<keyword evidence="4" id="KW-0677">Repeat</keyword>
<dbReference type="OrthoDB" id="433501at2759"/>
<evidence type="ECO:0000256" key="4">
    <source>
        <dbReference type="ARBA" id="ARBA00022737"/>
    </source>
</evidence>
<dbReference type="InterPro" id="IPR003603">
    <property type="entry name" value="U2A'_phosphoprotein32A_C"/>
</dbReference>
<keyword evidence="11" id="KW-1185">Reference proteome</keyword>
<dbReference type="Gene3D" id="3.80.10.10">
    <property type="entry name" value="Ribonuclease Inhibitor"/>
    <property type="match status" value="1"/>
</dbReference>
<evidence type="ECO:0000313" key="10">
    <source>
        <dbReference type="EMBL" id="CAD7643026.1"/>
    </source>
</evidence>
<keyword evidence="3" id="KW-0747">Spliceosome</keyword>
<evidence type="ECO:0000259" key="9">
    <source>
        <dbReference type="SMART" id="SM00446"/>
    </source>
</evidence>
<feature type="domain" description="U2A'/phosphoprotein 32 family A C-terminal" evidence="9">
    <location>
        <begin position="128"/>
        <end position="146"/>
    </location>
</feature>
<dbReference type="Pfam" id="PF14580">
    <property type="entry name" value="LRR_9"/>
    <property type="match status" value="1"/>
</dbReference>
<dbReference type="FunFam" id="3.80.10.10:FF:000026">
    <property type="entry name" value="U2 small nuclear ribonucleoprotein A"/>
    <property type="match status" value="1"/>
</dbReference>
<accession>A0A7R9LLA5</accession>
<evidence type="ECO:0000313" key="11">
    <source>
        <dbReference type="Proteomes" id="UP000728032"/>
    </source>
</evidence>
<keyword evidence="2" id="KW-0433">Leucine-rich repeat</keyword>
<dbReference type="SUPFAM" id="SSF52058">
    <property type="entry name" value="L domain-like"/>
    <property type="match status" value="1"/>
</dbReference>
<dbReference type="SMART" id="SM00446">
    <property type="entry name" value="LRRcap"/>
    <property type="match status" value="1"/>
</dbReference>
<keyword evidence="3" id="KW-0507">mRNA processing</keyword>
<organism evidence="10">
    <name type="scientific">Oppiella nova</name>
    <dbReference type="NCBI Taxonomy" id="334625"/>
    <lineage>
        <taxon>Eukaryota</taxon>
        <taxon>Metazoa</taxon>
        <taxon>Ecdysozoa</taxon>
        <taxon>Arthropoda</taxon>
        <taxon>Chelicerata</taxon>
        <taxon>Arachnida</taxon>
        <taxon>Acari</taxon>
        <taxon>Acariformes</taxon>
        <taxon>Sarcoptiformes</taxon>
        <taxon>Oribatida</taxon>
        <taxon>Brachypylina</taxon>
        <taxon>Oppioidea</taxon>
        <taxon>Oppiidae</taxon>
        <taxon>Oppiella</taxon>
    </lineage>
</organism>
<dbReference type="InterPro" id="IPR001611">
    <property type="entry name" value="Leu-rich_rpt"/>
</dbReference>
<dbReference type="AlphaFoldDB" id="A0A7R9LLA5"/>
<keyword evidence="5" id="KW-0508">mRNA splicing</keyword>
<evidence type="ECO:0000256" key="1">
    <source>
        <dbReference type="ARBA" id="ARBA00004123"/>
    </source>
</evidence>
<dbReference type="EMBL" id="OC916065">
    <property type="protein sequence ID" value="CAD7643026.1"/>
    <property type="molecule type" value="Genomic_DNA"/>
</dbReference>
<dbReference type="GO" id="GO:0000398">
    <property type="term" value="P:mRNA splicing, via spliceosome"/>
    <property type="evidence" value="ECO:0007669"/>
    <property type="project" value="InterPro"/>
</dbReference>
<dbReference type="InterPro" id="IPR044640">
    <property type="entry name" value="RU2A"/>
</dbReference>
<dbReference type="EMBL" id="CAJPVJ010001240">
    <property type="protein sequence ID" value="CAG2164359.1"/>
    <property type="molecule type" value="Genomic_DNA"/>
</dbReference>
<dbReference type="GO" id="GO:0005681">
    <property type="term" value="C:spliceosomal complex"/>
    <property type="evidence" value="ECO:0007669"/>
    <property type="project" value="UniProtKB-KW"/>
</dbReference>
<evidence type="ECO:0000256" key="7">
    <source>
        <dbReference type="ARBA" id="ARBA00024196"/>
    </source>
</evidence>
<reference evidence="10" key="1">
    <citation type="submission" date="2020-11" db="EMBL/GenBank/DDBJ databases">
        <authorList>
            <person name="Tran Van P."/>
        </authorList>
    </citation>
    <scope>NUCLEOTIDE SEQUENCE</scope>
</reference>
<comment type="similarity">
    <text evidence="7">Belongs to the U2 small nuclear ribonucleoprotein A family.</text>
</comment>
<dbReference type="PROSITE" id="PS51450">
    <property type="entry name" value="LRR"/>
    <property type="match status" value="1"/>
</dbReference>
<proteinExistence type="inferred from homology"/>
<evidence type="ECO:0000256" key="5">
    <source>
        <dbReference type="ARBA" id="ARBA00023187"/>
    </source>
</evidence>
<dbReference type="Proteomes" id="UP000728032">
    <property type="component" value="Unassembled WGS sequence"/>
</dbReference>
<sequence>MKLTPELIESGYQYINRATRDRELDLRAYKVTVIENLGATLDQFDAIDFSDNDIRKLDGFPLLQRLKTLLLNNNRIGRIADDLHESVPNVETLVLTNNHMQELGDIEPLAKLQRLSTLSLLNNPITTKKHYRLFVIHKLPNVRLLDFRKVRQRERLESKQLFKGTKGKQLESEIAVKSKTFTPGVADSSTAAKEVANRPVHTAADVEAIKAAISKAQTLEEIERLNQLLKSGYIPGKSDANSRLAQKVTQMAVEEEEDDEMDANTNGYNFLSIRFENQLLKSGYIPGKSDANSRLAQKVTQMAVEEEEDDEMDANTNGQ</sequence>
<dbReference type="GO" id="GO:0030620">
    <property type="term" value="F:U2 snRNA binding"/>
    <property type="evidence" value="ECO:0007669"/>
    <property type="project" value="InterPro"/>
</dbReference>
<evidence type="ECO:0000256" key="8">
    <source>
        <dbReference type="ARBA" id="ARBA00069881"/>
    </source>
</evidence>
<evidence type="ECO:0000256" key="2">
    <source>
        <dbReference type="ARBA" id="ARBA00022614"/>
    </source>
</evidence>
<evidence type="ECO:0000256" key="3">
    <source>
        <dbReference type="ARBA" id="ARBA00022728"/>
    </source>
</evidence>
<dbReference type="GO" id="GO:0005686">
    <property type="term" value="C:U2 snRNP"/>
    <property type="evidence" value="ECO:0007669"/>
    <property type="project" value="TreeGrafter"/>
</dbReference>
<evidence type="ECO:0000256" key="6">
    <source>
        <dbReference type="ARBA" id="ARBA00023242"/>
    </source>
</evidence>